<dbReference type="Proteomes" id="UP000790787">
    <property type="component" value="Chromosome 16"/>
</dbReference>
<organism evidence="1 2">
    <name type="scientific">Nicotiana tabacum</name>
    <name type="common">Common tobacco</name>
    <dbReference type="NCBI Taxonomy" id="4097"/>
    <lineage>
        <taxon>Eukaryota</taxon>
        <taxon>Viridiplantae</taxon>
        <taxon>Streptophyta</taxon>
        <taxon>Embryophyta</taxon>
        <taxon>Tracheophyta</taxon>
        <taxon>Spermatophyta</taxon>
        <taxon>Magnoliopsida</taxon>
        <taxon>eudicotyledons</taxon>
        <taxon>Gunneridae</taxon>
        <taxon>Pentapetalae</taxon>
        <taxon>asterids</taxon>
        <taxon>lamiids</taxon>
        <taxon>Solanales</taxon>
        <taxon>Solanaceae</taxon>
        <taxon>Nicotianoideae</taxon>
        <taxon>Nicotianeae</taxon>
        <taxon>Nicotiana</taxon>
    </lineage>
</organism>
<accession>A0AC58STH6</accession>
<evidence type="ECO:0000313" key="1">
    <source>
        <dbReference type="Proteomes" id="UP000790787"/>
    </source>
</evidence>
<reference evidence="2" key="2">
    <citation type="submission" date="2025-08" db="UniProtKB">
        <authorList>
            <consortium name="RefSeq"/>
        </authorList>
    </citation>
    <scope>IDENTIFICATION</scope>
    <source>
        <tissue evidence="2">Leaf</tissue>
    </source>
</reference>
<reference evidence="1" key="1">
    <citation type="journal article" date="2014" name="Nat. Commun.">
        <title>The tobacco genome sequence and its comparison with those of tomato and potato.</title>
        <authorList>
            <person name="Sierro N."/>
            <person name="Battey J.N."/>
            <person name="Ouadi S."/>
            <person name="Bakaher N."/>
            <person name="Bovet L."/>
            <person name="Willig A."/>
            <person name="Goepfert S."/>
            <person name="Peitsch M.C."/>
            <person name="Ivanov N.V."/>
        </authorList>
    </citation>
    <scope>NUCLEOTIDE SEQUENCE [LARGE SCALE GENOMIC DNA]</scope>
</reference>
<sequence>MDPQPYASQNIIPPKPSDIDQDIPKHNNLMIKPTFKEMLSISNPMLFTPCDNHPDMEFPKFGSEKHMVDHSTLTQTRGIKFISLAEEEKQGIYEPWKNSIIVKLVGKHILHHYLKKQIQEIWRPMEDFQLIDLGEDYYISKFKRKENMDKVVQQGSWFIDGHFLSITRWKPNFVATKEKVTKSAVWVRLRQLPTEFYDGKILEKIGNAIGRLLKIDGCTSTTLRGLYARLCVELPLEITVQPFLYVGHHKQIIHYERENFLRKNCGQLGHIAKQCTYILHSTKDNVEPNIGAINNNKGKGKSRRMENSVFY</sequence>
<evidence type="ECO:0000313" key="2">
    <source>
        <dbReference type="RefSeq" id="XP_075088280.1"/>
    </source>
</evidence>
<name>A0AC58STH6_TOBAC</name>
<dbReference type="RefSeq" id="XP_075088280.1">
    <property type="nucleotide sequence ID" value="XM_075232179.1"/>
</dbReference>
<keyword evidence="1" id="KW-1185">Reference proteome</keyword>
<proteinExistence type="predicted"/>
<protein>
    <submittedName>
        <fullName evidence="2">Uncharacterized protein LOC142170300</fullName>
    </submittedName>
</protein>
<gene>
    <name evidence="2" type="primary">LOC142170300</name>
</gene>